<dbReference type="PROSITE" id="PS00237">
    <property type="entry name" value="G_PROTEIN_RECEP_F1_1"/>
    <property type="match status" value="1"/>
</dbReference>
<name>A0A6I8PCC0_ORNAN</name>
<evidence type="ECO:0000256" key="8">
    <source>
        <dbReference type="ARBA" id="ARBA00023224"/>
    </source>
</evidence>
<evidence type="ECO:0000313" key="13">
    <source>
        <dbReference type="Proteomes" id="UP000002279"/>
    </source>
</evidence>
<dbReference type="Proteomes" id="UP000002279">
    <property type="component" value="Chromosome X3"/>
</dbReference>
<dbReference type="GeneTree" id="ENSGT01150000286990"/>
<dbReference type="AlphaFoldDB" id="A0A6I8PCC0"/>
<sequence length="338" mass="37589">MERGNETSTTDLILLGFSPEISPPSFLISLTLLIYIVAVTGNTVLIRLIWADLRLHTPMYFLLGQLSLIDLALISTTVPKMAADFFSGRRSISLPACGTQIFFFLTLAGAECLLLTLMSFDRSVAICHPLRYPVLLNRGVRHQMVTGCWVGGAVNALIHTLYITRLPICNSREIHHFFCEVMTYLKLSCEETSSYQLGVLGASVVFILFPFGLIVASYALIFFTVLRMDSREGRRKALTTCSSHLTVVTLYFGPGIFVYVTPPSSHSPERDQGISLFSTILTPMLNPLIYSLRNQEVLGALRRVLGKLLGKCSVRQWRRNVLRLSRLPLGNGRTGSLP</sequence>
<feature type="transmembrane region" description="Helical" evidence="10">
    <location>
        <begin position="272"/>
        <end position="292"/>
    </location>
</feature>
<keyword evidence="13" id="KW-1185">Reference proteome</keyword>
<feature type="transmembrane region" description="Helical" evidence="10">
    <location>
        <begin position="26"/>
        <end position="48"/>
    </location>
</feature>
<evidence type="ECO:0000256" key="2">
    <source>
        <dbReference type="ARBA" id="ARBA00022475"/>
    </source>
</evidence>
<feature type="transmembrane region" description="Helical" evidence="10">
    <location>
        <begin position="200"/>
        <end position="225"/>
    </location>
</feature>
<dbReference type="PRINTS" id="PR00237">
    <property type="entry name" value="GPCRRHODOPSN"/>
</dbReference>
<evidence type="ECO:0000256" key="5">
    <source>
        <dbReference type="ARBA" id="ARBA00022725"/>
    </source>
</evidence>
<keyword evidence="7 10" id="KW-0472">Membrane</keyword>
<reference evidence="12" key="2">
    <citation type="submission" date="2025-08" db="UniProtKB">
        <authorList>
            <consortium name="Ensembl"/>
        </authorList>
    </citation>
    <scope>IDENTIFICATION</scope>
    <source>
        <strain evidence="12">Glennie</strain>
    </source>
</reference>
<dbReference type="PROSITE" id="PS50262">
    <property type="entry name" value="G_PROTEIN_RECEP_F1_2"/>
    <property type="match status" value="1"/>
</dbReference>
<dbReference type="CDD" id="cd15421">
    <property type="entry name" value="7tmA_OR2T-like"/>
    <property type="match status" value="1"/>
</dbReference>
<dbReference type="InParanoid" id="A0A6I8PCC0"/>
<dbReference type="Pfam" id="PF13853">
    <property type="entry name" value="7tm_4"/>
    <property type="match status" value="1"/>
</dbReference>
<comment type="subcellular location">
    <subcellularLocation>
        <location evidence="1 10">Cell membrane</location>
        <topology evidence="1 10">Multi-pass membrane protein</topology>
    </subcellularLocation>
</comment>
<dbReference type="InterPro" id="IPR000276">
    <property type="entry name" value="GPCR_Rhodpsn"/>
</dbReference>
<dbReference type="Ensembl" id="ENSOANT00000028716.2">
    <property type="protein sequence ID" value="ENSOANP00000049857.1"/>
    <property type="gene ID" value="ENSOANG00000019617.2"/>
</dbReference>
<keyword evidence="5 10" id="KW-0552">Olfaction</keyword>
<gene>
    <name evidence="12" type="primary">LOC100089136</name>
</gene>
<evidence type="ECO:0000259" key="11">
    <source>
        <dbReference type="PROSITE" id="PS50262"/>
    </source>
</evidence>
<evidence type="ECO:0000256" key="3">
    <source>
        <dbReference type="ARBA" id="ARBA00022606"/>
    </source>
</evidence>
<dbReference type="PANTHER" id="PTHR26453">
    <property type="entry name" value="OLFACTORY RECEPTOR"/>
    <property type="match status" value="1"/>
</dbReference>
<evidence type="ECO:0000256" key="10">
    <source>
        <dbReference type="RuleBase" id="RU363047"/>
    </source>
</evidence>
<protein>
    <recommendedName>
        <fullName evidence="10">Olfactory receptor</fullName>
    </recommendedName>
</protein>
<evidence type="ECO:0000256" key="4">
    <source>
        <dbReference type="ARBA" id="ARBA00022692"/>
    </source>
</evidence>
<dbReference type="OMA" id="HFPICHP"/>
<feature type="transmembrane region" description="Helical" evidence="10">
    <location>
        <begin position="140"/>
        <end position="163"/>
    </location>
</feature>
<keyword evidence="2 10" id="KW-1003">Cell membrane</keyword>
<dbReference type="GO" id="GO:0004930">
    <property type="term" value="F:G protein-coupled receptor activity"/>
    <property type="evidence" value="ECO:0007669"/>
    <property type="project" value="UniProtKB-KW"/>
</dbReference>
<dbReference type="GO" id="GO:0004984">
    <property type="term" value="F:olfactory receptor activity"/>
    <property type="evidence" value="ECO:0000318"/>
    <property type="project" value="GO_Central"/>
</dbReference>
<evidence type="ECO:0000256" key="9">
    <source>
        <dbReference type="RuleBase" id="RU000688"/>
    </source>
</evidence>
<dbReference type="GO" id="GO:0050911">
    <property type="term" value="P:detection of chemical stimulus involved in sensory perception of smell"/>
    <property type="evidence" value="ECO:0000318"/>
    <property type="project" value="GO_Central"/>
</dbReference>
<keyword evidence="9" id="KW-0297">G-protein coupled receptor</keyword>
<dbReference type="SUPFAM" id="SSF81321">
    <property type="entry name" value="Family A G protein-coupled receptor-like"/>
    <property type="match status" value="1"/>
</dbReference>
<keyword evidence="6 10" id="KW-1133">Transmembrane helix</keyword>
<dbReference type="Gene3D" id="1.20.1070.10">
    <property type="entry name" value="Rhodopsin 7-helix transmembrane proteins"/>
    <property type="match status" value="1"/>
</dbReference>
<feature type="domain" description="G-protein coupled receptors family 1 profile" evidence="11">
    <location>
        <begin position="41"/>
        <end position="290"/>
    </location>
</feature>
<evidence type="ECO:0000256" key="6">
    <source>
        <dbReference type="ARBA" id="ARBA00022989"/>
    </source>
</evidence>
<feature type="transmembrane region" description="Helical" evidence="10">
    <location>
        <begin position="237"/>
        <end position="260"/>
    </location>
</feature>
<evidence type="ECO:0000256" key="1">
    <source>
        <dbReference type="ARBA" id="ARBA00004651"/>
    </source>
</evidence>
<feature type="transmembrane region" description="Helical" evidence="10">
    <location>
        <begin position="101"/>
        <end position="120"/>
    </location>
</feature>
<dbReference type="PRINTS" id="PR00245">
    <property type="entry name" value="OLFACTORYR"/>
</dbReference>
<feature type="transmembrane region" description="Helical" evidence="10">
    <location>
        <begin position="60"/>
        <end position="81"/>
    </location>
</feature>
<evidence type="ECO:0000313" key="12">
    <source>
        <dbReference type="Ensembl" id="ENSOANP00000049857.1"/>
    </source>
</evidence>
<keyword evidence="9" id="KW-0675">Receptor</keyword>
<reference evidence="12 13" key="1">
    <citation type="journal article" date="2008" name="Nature">
        <title>Genome analysis of the platypus reveals unique signatures of evolution.</title>
        <authorList>
            <person name="Warren W.C."/>
            <person name="Hillier L.W."/>
            <person name="Marshall Graves J.A."/>
            <person name="Birney E."/>
            <person name="Ponting C.P."/>
            <person name="Grutzner F."/>
            <person name="Belov K."/>
            <person name="Miller W."/>
            <person name="Clarke L."/>
            <person name="Chinwalla A.T."/>
            <person name="Yang S.P."/>
            <person name="Heger A."/>
            <person name="Locke D.P."/>
            <person name="Miethke P."/>
            <person name="Waters P.D."/>
            <person name="Veyrunes F."/>
            <person name="Fulton L."/>
            <person name="Fulton B."/>
            <person name="Graves T."/>
            <person name="Wallis J."/>
            <person name="Puente X.S."/>
            <person name="Lopez-Otin C."/>
            <person name="Ordonez G.R."/>
            <person name="Eichler E.E."/>
            <person name="Chen L."/>
            <person name="Cheng Z."/>
            <person name="Deakin J.E."/>
            <person name="Alsop A."/>
            <person name="Thompson K."/>
            <person name="Kirby P."/>
            <person name="Papenfuss A.T."/>
            <person name="Wakefield M.J."/>
            <person name="Olender T."/>
            <person name="Lancet D."/>
            <person name="Huttley G.A."/>
            <person name="Smit A.F."/>
            <person name="Pask A."/>
            <person name="Temple-Smith P."/>
            <person name="Batzer M.A."/>
            <person name="Walker J.A."/>
            <person name="Konkel M.K."/>
            <person name="Harris R.S."/>
            <person name="Whittington C.M."/>
            <person name="Wong E.S."/>
            <person name="Gemmell N.J."/>
            <person name="Buschiazzo E."/>
            <person name="Vargas Jentzsch I.M."/>
            <person name="Merkel A."/>
            <person name="Schmitz J."/>
            <person name="Zemann A."/>
            <person name="Churakov G."/>
            <person name="Kriegs J.O."/>
            <person name="Brosius J."/>
            <person name="Murchison E.P."/>
            <person name="Sachidanandam R."/>
            <person name="Smith C."/>
            <person name="Hannon G.J."/>
            <person name="Tsend-Ayush E."/>
            <person name="McMillan D."/>
            <person name="Attenborough R."/>
            <person name="Rens W."/>
            <person name="Ferguson-Smith M."/>
            <person name="Lefevre C.M."/>
            <person name="Sharp J.A."/>
            <person name="Nicholas K.R."/>
            <person name="Ray D.A."/>
            <person name="Kube M."/>
            <person name="Reinhardt R."/>
            <person name="Pringle T.H."/>
            <person name="Taylor J."/>
            <person name="Jones R.C."/>
            <person name="Nixon B."/>
            <person name="Dacheux J.L."/>
            <person name="Niwa H."/>
            <person name="Sekita Y."/>
            <person name="Huang X."/>
            <person name="Stark A."/>
            <person name="Kheradpour P."/>
            <person name="Kellis M."/>
            <person name="Flicek P."/>
            <person name="Chen Y."/>
            <person name="Webber C."/>
            <person name="Hardison R."/>
            <person name="Nelson J."/>
            <person name="Hallsworth-Pepin K."/>
            <person name="Delehaunty K."/>
            <person name="Markovic C."/>
            <person name="Minx P."/>
            <person name="Feng Y."/>
            <person name="Kremitzki C."/>
            <person name="Mitreva M."/>
            <person name="Glasscock J."/>
            <person name="Wylie T."/>
            <person name="Wohldmann P."/>
            <person name="Thiru P."/>
            <person name="Nhan M.N."/>
            <person name="Pohl C.S."/>
            <person name="Smith S.M."/>
            <person name="Hou S."/>
            <person name="Nefedov M."/>
            <person name="de Jong P.J."/>
            <person name="Renfree M.B."/>
            <person name="Mardis E.R."/>
            <person name="Wilson R.K."/>
        </authorList>
    </citation>
    <scope>NUCLEOTIDE SEQUENCE [LARGE SCALE GENOMIC DNA]</scope>
    <source>
        <strain evidence="12 13">Glennie</strain>
    </source>
</reference>
<dbReference type="InterPro" id="IPR017452">
    <property type="entry name" value="GPCR_Rhodpsn_7TM"/>
</dbReference>
<keyword evidence="3 10" id="KW-0716">Sensory transduction</keyword>
<accession>A0A6I8PCC0</accession>
<keyword evidence="8 9" id="KW-0807">Transducer</keyword>
<dbReference type="GO" id="GO:0005886">
    <property type="term" value="C:plasma membrane"/>
    <property type="evidence" value="ECO:0000318"/>
    <property type="project" value="GO_Central"/>
</dbReference>
<dbReference type="InterPro" id="IPR000725">
    <property type="entry name" value="Olfact_rcpt"/>
</dbReference>
<comment type="similarity">
    <text evidence="9">Belongs to the G-protein coupled receptor 1 family.</text>
</comment>
<organism evidence="12 13">
    <name type="scientific">Ornithorhynchus anatinus</name>
    <name type="common">Duckbill platypus</name>
    <dbReference type="NCBI Taxonomy" id="9258"/>
    <lineage>
        <taxon>Eukaryota</taxon>
        <taxon>Metazoa</taxon>
        <taxon>Chordata</taxon>
        <taxon>Craniata</taxon>
        <taxon>Vertebrata</taxon>
        <taxon>Euteleostomi</taxon>
        <taxon>Mammalia</taxon>
        <taxon>Monotremata</taxon>
        <taxon>Ornithorhynchidae</taxon>
        <taxon>Ornithorhynchus</taxon>
    </lineage>
</organism>
<evidence type="ECO:0000256" key="7">
    <source>
        <dbReference type="ARBA" id="ARBA00023136"/>
    </source>
</evidence>
<keyword evidence="4 9" id="KW-0812">Transmembrane</keyword>
<reference evidence="12" key="3">
    <citation type="submission" date="2025-09" db="UniProtKB">
        <authorList>
            <consortium name="Ensembl"/>
        </authorList>
    </citation>
    <scope>IDENTIFICATION</scope>
    <source>
        <strain evidence="12">Glennie</strain>
    </source>
</reference>
<dbReference type="FunFam" id="1.20.1070.10:FF:000008">
    <property type="entry name" value="Olfactory receptor"/>
    <property type="match status" value="1"/>
</dbReference>
<proteinExistence type="inferred from homology"/>